<evidence type="ECO:0000313" key="4">
    <source>
        <dbReference type="Proteomes" id="UP000054558"/>
    </source>
</evidence>
<feature type="region of interest" description="Disordered" evidence="2">
    <location>
        <begin position="1382"/>
        <end position="1439"/>
    </location>
</feature>
<dbReference type="EMBL" id="DF237530">
    <property type="protein sequence ID" value="GAQ89953.1"/>
    <property type="molecule type" value="Genomic_DNA"/>
</dbReference>
<keyword evidence="1" id="KW-0175">Coiled coil</keyword>
<organism evidence="3 4">
    <name type="scientific">Klebsormidium nitens</name>
    <name type="common">Green alga</name>
    <name type="synonym">Ulothrix nitens</name>
    <dbReference type="NCBI Taxonomy" id="105231"/>
    <lineage>
        <taxon>Eukaryota</taxon>
        <taxon>Viridiplantae</taxon>
        <taxon>Streptophyta</taxon>
        <taxon>Klebsormidiophyceae</taxon>
        <taxon>Klebsormidiales</taxon>
        <taxon>Klebsormidiaceae</taxon>
        <taxon>Klebsormidium</taxon>
    </lineage>
</organism>
<accession>A0A1Y1IH33</accession>
<dbReference type="PANTHER" id="PTHR19327">
    <property type="entry name" value="GOLGIN"/>
    <property type="match status" value="1"/>
</dbReference>
<feature type="compositionally biased region" description="Low complexity" evidence="2">
    <location>
        <begin position="235"/>
        <end position="246"/>
    </location>
</feature>
<sequence>MDCEGPLVHEEVEWKVTEGRGAKHPKHVRMAVVKAAAAGRQLWNNLSAMAKGPSGVTKGQLGKRGHHDTVAQRGPSMSQVSPVHSEEAVSGIPRLPSAFPNVHPSFSSPASPPKTSSKPSESHKTGCAAAPVSPITGRGRSGMNGSSIGSPASPSAIPRPGRGSTSQRSSGFMSPGKADCALQQAGTAEVTSPIRNRALKQSERGSVASHVDRIRAAKVPSALPSSPVHHPTGNTTTDRAPRRAPTSPEGRGKTATWRAPGSPPFIGTKTSDGGSKHLRRNVAAKSTGAAKSAGLFVESPSKLARRVAAGSGDEAPGSAAQTTEGSEGAGGGAGEAQIMRGVQLGQHRWEANVQDNITVRGVIYTHPFCDTPQDVSGDVADAGADVTAANSAASSLEMLTGVPGQGRDAAMIQVHLGFADYRNEATDEAKEFPGEIRDLLHPFSLPEPSDTLSSAAKGALGDAAGTLGAAAGSILDDAAAVPPVTADAAAVPPVAADAAAVPLVAADAAAVPLIAAEAAAVLPVEDKPAAAAVPPSAANAAAVPPVAADAAAISPVAAADRDPDPAARQFPEMAAKEADASIKDARMEAESGDPGATTTLFEAGQDVADYVSQALDDPEALARTLPAGQKARDSSPSRARAKVRDGFKGERSTLPPKFEALGLEADQAVEKKHGWQERESPAEATGRTSVAPKRKMAVEEQAGHGRTGAGKMDVGGLEALFYQNPLFGAGETLADDDLGAAADARGPDDDAAAYAPATTAGRETGAAARAFGAIGARRESRPPPRFAGLLSGGPGNAEDGDGGLPLEWKWIGEEAGPFKAEAMRAQAARLEAELAAAQEALQTAEQENQATVAKVVAMEEQANQLQKLVDKLGAAGVEKDGAIGKLEESLTQLERAYMETAAQLAEDAADKHLLAFLEQSKLQEDTGEELQAVTTARHAAEKAVEQLTAKLDAARALEAELAELQGSKIVLEKQLQALTAERDENSRLFHAAQQASADLRTTVSSLQQDLDDATEKLTTAEEERTAVEAKLHVVLQEKDEAARAVSAAQSEMQALAASSAELQKKFNNSEKQLKGVNERLLLSIQEKIHLQAQVAQMEEALGEMIKEKDALKTELDAEKGNAAGAAARVSKLQAALAASEQRVTVLRAEHATWQAESARIQAERDGALSAEATWRAEAQRLVSALAAAEKEKAVFHEAIDGYEERLTEEGRTAEAEAAAEREAELERQMERLQAQVAALKQNLEQARGPTPAASAKKAVAELQGKTEALKQKLARAEREKGEASDEMFKTMSEKLATQRTLHQQALQEEARKVEELSTNLEGAKHKAYKAEQQREALEQKVAQLTNAINASGTAKERVDINNRIAELEKEAAFFRKEAEQATAQLRSLSRNTACSPPESSSLPGPPQNVETPNSVLGPEKAFESLSPSRAAAKAFKRHG</sequence>
<feature type="region of interest" description="Disordered" evidence="2">
    <location>
        <begin position="307"/>
        <end position="334"/>
    </location>
</feature>
<feature type="compositionally biased region" description="Polar residues" evidence="2">
    <location>
        <begin position="184"/>
        <end position="194"/>
    </location>
</feature>
<feature type="compositionally biased region" description="Basic and acidic residues" evidence="2">
    <location>
        <begin position="642"/>
        <end position="651"/>
    </location>
</feature>
<feature type="compositionally biased region" description="Low complexity" evidence="2">
    <location>
        <begin position="104"/>
        <end position="119"/>
    </location>
</feature>
<feature type="region of interest" description="Disordered" evidence="2">
    <location>
        <begin position="624"/>
        <end position="655"/>
    </location>
</feature>
<feature type="compositionally biased region" description="Polar residues" evidence="2">
    <location>
        <begin position="163"/>
        <end position="172"/>
    </location>
</feature>
<feature type="compositionally biased region" description="Low complexity" evidence="2">
    <location>
        <begin position="146"/>
        <end position="162"/>
    </location>
</feature>
<feature type="coiled-coil region" evidence="1">
    <location>
        <begin position="930"/>
        <end position="1149"/>
    </location>
</feature>
<dbReference type="Proteomes" id="UP000054558">
    <property type="component" value="Unassembled WGS sequence"/>
</dbReference>
<evidence type="ECO:0000256" key="2">
    <source>
        <dbReference type="SAM" id="MobiDB-lite"/>
    </source>
</evidence>
<dbReference type="STRING" id="105231.A0A1Y1IH33"/>
<gene>
    <name evidence="3" type="ORF">KFL_005810060</name>
</gene>
<feature type="compositionally biased region" description="Basic and acidic residues" evidence="2">
    <location>
        <begin position="670"/>
        <end position="681"/>
    </location>
</feature>
<evidence type="ECO:0000313" key="3">
    <source>
        <dbReference type="EMBL" id="GAQ89953.1"/>
    </source>
</evidence>
<dbReference type="PANTHER" id="PTHR19327:SF0">
    <property type="entry name" value="GOLGIN SUBFAMILY A MEMBER 4"/>
    <property type="match status" value="1"/>
</dbReference>
<feature type="region of interest" description="Disordered" evidence="2">
    <location>
        <begin position="670"/>
        <end position="710"/>
    </location>
</feature>
<proteinExistence type="predicted"/>
<protein>
    <submittedName>
        <fullName evidence="3">Uncharacterized protein</fullName>
    </submittedName>
</protein>
<keyword evidence="4" id="KW-1185">Reference proteome</keyword>
<name>A0A1Y1IH33_KLENI</name>
<reference evidence="3 4" key="1">
    <citation type="journal article" date="2014" name="Nat. Commun.">
        <title>Klebsormidium flaccidum genome reveals primary factors for plant terrestrial adaptation.</title>
        <authorList>
            <person name="Hori K."/>
            <person name="Maruyama F."/>
            <person name="Fujisawa T."/>
            <person name="Togashi T."/>
            <person name="Yamamoto N."/>
            <person name="Seo M."/>
            <person name="Sato S."/>
            <person name="Yamada T."/>
            <person name="Mori H."/>
            <person name="Tajima N."/>
            <person name="Moriyama T."/>
            <person name="Ikeuchi M."/>
            <person name="Watanabe M."/>
            <person name="Wada H."/>
            <person name="Kobayashi K."/>
            <person name="Saito M."/>
            <person name="Masuda T."/>
            <person name="Sasaki-Sekimoto Y."/>
            <person name="Mashiguchi K."/>
            <person name="Awai K."/>
            <person name="Shimojima M."/>
            <person name="Masuda S."/>
            <person name="Iwai M."/>
            <person name="Nobusawa T."/>
            <person name="Narise T."/>
            <person name="Kondo S."/>
            <person name="Saito H."/>
            <person name="Sato R."/>
            <person name="Murakawa M."/>
            <person name="Ihara Y."/>
            <person name="Oshima-Yamada Y."/>
            <person name="Ohtaka K."/>
            <person name="Satoh M."/>
            <person name="Sonobe K."/>
            <person name="Ishii M."/>
            <person name="Ohtani R."/>
            <person name="Kanamori-Sato M."/>
            <person name="Honoki R."/>
            <person name="Miyazaki D."/>
            <person name="Mochizuki H."/>
            <person name="Umetsu J."/>
            <person name="Higashi K."/>
            <person name="Shibata D."/>
            <person name="Kamiya Y."/>
            <person name="Sato N."/>
            <person name="Nakamura Y."/>
            <person name="Tabata S."/>
            <person name="Ida S."/>
            <person name="Kurokawa K."/>
            <person name="Ohta H."/>
        </authorList>
    </citation>
    <scope>NUCLEOTIDE SEQUENCE [LARGE SCALE GENOMIC DNA]</scope>
    <source>
        <strain evidence="3 4">NIES-2285</strain>
    </source>
</reference>
<feature type="region of interest" description="Disordered" evidence="2">
    <location>
        <begin position="50"/>
        <end position="276"/>
    </location>
</feature>
<dbReference type="OMA" id="FRTECEM"/>
<evidence type="ECO:0000256" key="1">
    <source>
        <dbReference type="SAM" id="Coils"/>
    </source>
</evidence>
<feature type="compositionally biased region" description="Polar residues" evidence="2">
    <location>
        <begin position="1382"/>
        <end position="1394"/>
    </location>
</feature>
<feature type="coiled-coil region" evidence="1">
    <location>
        <begin position="820"/>
        <end position="903"/>
    </location>
</feature>